<sequence length="57" mass="6601">MHLWNFGPNDLNAVLKMFASHSNFHPGVHWDMLGWANIQIFADLKTLNEPISTTHRK</sequence>
<dbReference type="EMBL" id="GBXM01001980">
    <property type="protein sequence ID" value="JAI06598.1"/>
    <property type="molecule type" value="Transcribed_RNA"/>
</dbReference>
<reference evidence="1" key="1">
    <citation type="submission" date="2014-11" db="EMBL/GenBank/DDBJ databases">
        <authorList>
            <person name="Amaro Gonzalez C."/>
        </authorList>
    </citation>
    <scope>NUCLEOTIDE SEQUENCE</scope>
</reference>
<dbReference type="AlphaFoldDB" id="A0A0E9XV35"/>
<accession>A0A0E9XV35</accession>
<organism evidence="1">
    <name type="scientific">Anguilla anguilla</name>
    <name type="common">European freshwater eel</name>
    <name type="synonym">Muraena anguilla</name>
    <dbReference type="NCBI Taxonomy" id="7936"/>
    <lineage>
        <taxon>Eukaryota</taxon>
        <taxon>Metazoa</taxon>
        <taxon>Chordata</taxon>
        <taxon>Craniata</taxon>
        <taxon>Vertebrata</taxon>
        <taxon>Euteleostomi</taxon>
        <taxon>Actinopterygii</taxon>
        <taxon>Neopterygii</taxon>
        <taxon>Teleostei</taxon>
        <taxon>Anguilliformes</taxon>
        <taxon>Anguillidae</taxon>
        <taxon>Anguilla</taxon>
    </lineage>
</organism>
<proteinExistence type="predicted"/>
<reference evidence="1" key="2">
    <citation type="journal article" date="2015" name="Fish Shellfish Immunol.">
        <title>Early steps in the European eel (Anguilla anguilla)-Vibrio vulnificus interaction in the gills: Role of the RtxA13 toxin.</title>
        <authorList>
            <person name="Callol A."/>
            <person name="Pajuelo D."/>
            <person name="Ebbesson L."/>
            <person name="Teles M."/>
            <person name="MacKenzie S."/>
            <person name="Amaro C."/>
        </authorList>
    </citation>
    <scope>NUCLEOTIDE SEQUENCE</scope>
</reference>
<evidence type="ECO:0000313" key="1">
    <source>
        <dbReference type="EMBL" id="JAI06598.1"/>
    </source>
</evidence>
<protein>
    <submittedName>
        <fullName evidence="1">Uncharacterized protein</fullName>
    </submittedName>
</protein>
<name>A0A0E9XV35_ANGAN</name>